<evidence type="ECO:0000313" key="2">
    <source>
        <dbReference type="Proteomes" id="UP000024445"/>
    </source>
</evidence>
<dbReference type="Proteomes" id="UP000024445">
    <property type="component" value="Segment"/>
</dbReference>
<dbReference type="GeneID" id="19485103"/>
<name>A0A023W6T8_9CAUD</name>
<keyword evidence="2" id="KW-1185">Reference proteome</keyword>
<sequence>MKKLQSNIDILTYVARAVHEKHMENALMDINSDYVTIGVDIEAAVGTAFTTLADGYVGWSARTVIMPDYLCVVGTYTIRYADGSSRVLDIVSTRLPDGFWSHKSKANNETLA</sequence>
<protein>
    <submittedName>
        <fullName evidence="1">Uncharacterized protein</fullName>
    </submittedName>
</protein>
<organism evidence="1 2">
    <name type="scientific">Serratia phage PS2</name>
    <dbReference type="NCBI Taxonomy" id="1481112"/>
    <lineage>
        <taxon>Viruses</taxon>
        <taxon>Duplodnaviria</taxon>
        <taxon>Heunggongvirae</taxon>
        <taxon>Uroviricota</taxon>
        <taxon>Caudoviricetes</taxon>
        <taxon>Muldoonvirus</taxon>
        <taxon>Muldoonvirus PS2</taxon>
    </lineage>
</organism>
<dbReference type="RefSeq" id="YP_009030275.1">
    <property type="nucleotide sequence ID" value="NC_024121.1"/>
</dbReference>
<accession>A0A023W6T8</accession>
<proteinExistence type="predicted"/>
<reference evidence="1 2" key="1">
    <citation type="submission" date="2014-01" db="EMBL/GenBank/DDBJ databases">
        <authorList>
            <person name="Zhang G."/>
            <person name="Jin J."/>
            <person name="Li Z.J."/>
            <person name="Wang S.W."/>
            <person name="Chen S.J."/>
            <person name="Wang S.M."/>
            <person name="Wang X.T."/>
            <person name="Li Y.H."/>
            <person name="Wang J."/>
            <person name="Yang C.K."/>
            <person name="Wang L."/>
        </authorList>
    </citation>
    <scope>NUCLEOTIDE SEQUENCE [LARGE SCALE GENOMIC DNA]</scope>
</reference>
<evidence type="ECO:0000313" key="1">
    <source>
        <dbReference type="EMBL" id="AHY25467.1"/>
    </source>
</evidence>
<dbReference type="KEGG" id="vg:19485103"/>
<gene>
    <name evidence="1" type="ORF">PS2_228</name>
</gene>
<dbReference type="EMBL" id="KJ025957">
    <property type="protein sequence ID" value="AHY25467.1"/>
    <property type="molecule type" value="Genomic_DNA"/>
</dbReference>